<accession>A0AAJ8JRJ2</accession>
<keyword evidence="1" id="KW-1133">Transmembrane helix</keyword>
<name>A0AAJ8JRJ2_9TREE</name>
<keyword evidence="1" id="KW-0472">Membrane</keyword>
<reference evidence="2" key="3">
    <citation type="submission" date="2024-01" db="EMBL/GenBank/DDBJ databases">
        <authorList>
            <person name="Coelho M.A."/>
            <person name="David-Palma M."/>
            <person name="Shea T."/>
            <person name="Sun S."/>
            <person name="Cuomo C.A."/>
            <person name="Heitman J."/>
        </authorList>
    </citation>
    <scope>NUCLEOTIDE SEQUENCE</scope>
    <source>
        <strain evidence="2">CBS 7841</strain>
    </source>
</reference>
<reference evidence="2" key="1">
    <citation type="submission" date="2016-06" db="EMBL/GenBank/DDBJ databases">
        <authorList>
            <person name="Cuomo C."/>
            <person name="Litvintseva A."/>
            <person name="Heitman J."/>
            <person name="Chen Y."/>
            <person name="Sun S."/>
            <person name="Springer D."/>
            <person name="Dromer F."/>
            <person name="Young S."/>
            <person name="Zeng Q."/>
            <person name="Chapman S."/>
            <person name="Gujja S."/>
            <person name="Saif S."/>
            <person name="Birren B."/>
        </authorList>
    </citation>
    <scope>NUCLEOTIDE SEQUENCE</scope>
    <source>
        <strain evidence="2">CBS 7841</strain>
    </source>
</reference>
<dbReference type="GeneID" id="91086486"/>
<sequence length="77" mass="8623">MSESDQTRCKIIQDHPIANGLDAFRAFSRPLVTTNKIDLLSRKNLQDVTLILLSALLILPVASLLQSKRSIRYTGSR</sequence>
<dbReference type="AlphaFoldDB" id="A0AAJ8JRJ2"/>
<dbReference type="Proteomes" id="UP000094043">
    <property type="component" value="Chromosome 2"/>
</dbReference>
<gene>
    <name evidence="2" type="ORF">L203_102274</name>
</gene>
<reference evidence="2" key="2">
    <citation type="journal article" date="2022" name="Elife">
        <title>Obligate sexual reproduction of a homothallic fungus closely related to the Cryptococcus pathogenic species complex.</title>
        <authorList>
            <person name="Passer A.R."/>
            <person name="Clancey S.A."/>
            <person name="Shea T."/>
            <person name="David-Palma M."/>
            <person name="Averette A.F."/>
            <person name="Boekhout T."/>
            <person name="Porcel B.M."/>
            <person name="Nowrousian M."/>
            <person name="Cuomo C.A."/>
            <person name="Sun S."/>
            <person name="Heitman J."/>
            <person name="Coelho M.A."/>
        </authorList>
    </citation>
    <scope>NUCLEOTIDE SEQUENCE</scope>
    <source>
        <strain evidence="2">CBS 7841</strain>
    </source>
</reference>
<keyword evidence="1" id="KW-0812">Transmembrane</keyword>
<feature type="transmembrane region" description="Helical" evidence="1">
    <location>
        <begin position="48"/>
        <end position="67"/>
    </location>
</feature>
<evidence type="ECO:0000313" key="2">
    <source>
        <dbReference type="EMBL" id="WVN87098.1"/>
    </source>
</evidence>
<protein>
    <submittedName>
        <fullName evidence="2">Uncharacterized protein</fullName>
    </submittedName>
</protein>
<evidence type="ECO:0000313" key="3">
    <source>
        <dbReference type="Proteomes" id="UP000094043"/>
    </source>
</evidence>
<keyword evidence="3" id="KW-1185">Reference proteome</keyword>
<dbReference type="EMBL" id="CP143785">
    <property type="protein sequence ID" value="WVN87098.1"/>
    <property type="molecule type" value="Genomic_DNA"/>
</dbReference>
<evidence type="ECO:0000256" key="1">
    <source>
        <dbReference type="SAM" id="Phobius"/>
    </source>
</evidence>
<dbReference type="RefSeq" id="XP_066067798.1">
    <property type="nucleotide sequence ID" value="XM_066211701.1"/>
</dbReference>
<dbReference type="KEGG" id="cdep:91086486"/>
<proteinExistence type="predicted"/>
<organism evidence="2 3">
    <name type="scientific">Cryptococcus depauperatus CBS 7841</name>
    <dbReference type="NCBI Taxonomy" id="1295531"/>
    <lineage>
        <taxon>Eukaryota</taxon>
        <taxon>Fungi</taxon>
        <taxon>Dikarya</taxon>
        <taxon>Basidiomycota</taxon>
        <taxon>Agaricomycotina</taxon>
        <taxon>Tremellomycetes</taxon>
        <taxon>Tremellales</taxon>
        <taxon>Cryptococcaceae</taxon>
        <taxon>Cryptococcus</taxon>
    </lineage>
</organism>